<dbReference type="AlphaFoldDB" id="A0AAC8TBW3"/>
<evidence type="ECO:0000313" key="2">
    <source>
        <dbReference type="Proteomes" id="UP000035579"/>
    </source>
</evidence>
<name>A0AAC8TBW3_9BACT</name>
<dbReference type="KEGG" id="age:AA314_01773"/>
<accession>A0AAC8TBW3</accession>
<organism evidence="1 2">
    <name type="scientific">Archangium gephyra</name>
    <dbReference type="NCBI Taxonomy" id="48"/>
    <lineage>
        <taxon>Bacteria</taxon>
        <taxon>Pseudomonadati</taxon>
        <taxon>Myxococcota</taxon>
        <taxon>Myxococcia</taxon>
        <taxon>Myxococcales</taxon>
        <taxon>Cystobacterineae</taxon>
        <taxon>Archangiaceae</taxon>
        <taxon>Archangium</taxon>
    </lineage>
</organism>
<dbReference type="Proteomes" id="UP000035579">
    <property type="component" value="Chromosome"/>
</dbReference>
<reference evidence="1 2" key="1">
    <citation type="submission" date="2015-05" db="EMBL/GenBank/DDBJ databases">
        <title>Genome assembly of Archangium gephyra DSM 2261.</title>
        <authorList>
            <person name="Sharma G."/>
            <person name="Subramanian S."/>
        </authorList>
    </citation>
    <scope>NUCLEOTIDE SEQUENCE [LARGE SCALE GENOMIC DNA]</scope>
    <source>
        <strain evidence="1 2">DSM 2261</strain>
    </source>
</reference>
<sequence length="54" mass="5281">MGAWANAPGDGPHVCQCTVPTGGPCAGAQPGGVTRETAGLRVNRGCYGRPLSAG</sequence>
<proteinExistence type="predicted"/>
<gene>
    <name evidence="1" type="ORF">AA314_01773</name>
</gene>
<protein>
    <submittedName>
        <fullName evidence="1">Uncharacterized protein</fullName>
    </submittedName>
</protein>
<dbReference type="EMBL" id="CP011509">
    <property type="protein sequence ID" value="AKJ00147.1"/>
    <property type="molecule type" value="Genomic_DNA"/>
</dbReference>
<evidence type="ECO:0000313" key="1">
    <source>
        <dbReference type="EMBL" id="AKJ00147.1"/>
    </source>
</evidence>